<dbReference type="GO" id="GO:0000976">
    <property type="term" value="F:transcription cis-regulatory region binding"/>
    <property type="evidence" value="ECO:0007669"/>
    <property type="project" value="TreeGrafter"/>
</dbReference>
<dbReference type="AlphaFoldDB" id="A0A6A6U341"/>
<feature type="compositionally biased region" description="Low complexity" evidence="4">
    <location>
        <begin position="42"/>
        <end position="55"/>
    </location>
</feature>
<feature type="region of interest" description="Disordered" evidence="4">
    <location>
        <begin position="420"/>
        <end position="545"/>
    </location>
</feature>
<dbReference type="SMART" id="SM01014">
    <property type="entry name" value="ARID"/>
    <property type="match status" value="1"/>
</dbReference>
<feature type="region of interest" description="Disordered" evidence="4">
    <location>
        <begin position="1"/>
        <end position="185"/>
    </location>
</feature>
<feature type="compositionally biased region" description="Polar residues" evidence="4">
    <location>
        <begin position="142"/>
        <end position="161"/>
    </location>
</feature>
<dbReference type="CDD" id="cd16871">
    <property type="entry name" value="ARID_Swi1p-like"/>
    <property type="match status" value="1"/>
</dbReference>
<feature type="compositionally biased region" description="Polar residues" evidence="4">
    <location>
        <begin position="435"/>
        <end position="510"/>
    </location>
</feature>
<dbReference type="SMART" id="SM00501">
    <property type="entry name" value="BRIGHT"/>
    <property type="match status" value="1"/>
</dbReference>
<name>A0A6A6U341_9PEZI</name>
<dbReference type="SUPFAM" id="SSF46774">
    <property type="entry name" value="ARID-like"/>
    <property type="match status" value="1"/>
</dbReference>
<gene>
    <name evidence="6" type="ORF">BT63DRAFT_315808</name>
</gene>
<organism evidence="6 7">
    <name type="scientific">Microthyrium microscopicum</name>
    <dbReference type="NCBI Taxonomy" id="703497"/>
    <lineage>
        <taxon>Eukaryota</taxon>
        <taxon>Fungi</taxon>
        <taxon>Dikarya</taxon>
        <taxon>Ascomycota</taxon>
        <taxon>Pezizomycotina</taxon>
        <taxon>Dothideomycetes</taxon>
        <taxon>Dothideomycetes incertae sedis</taxon>
        <taxon>Microthyriales</taxon>
        <taxon>Microthyriaceae</taxon>
        <taxon>Microthyrium</taxon>
    </lineage>
</organism>
<dbReference type="PANTHER" id="PTHR13964:SF27">
    <property type="entry name" value="HAT-TRICK, ISOFORM D"/>
    <property type="match status" value="1"/>
</dbReference>
<keyword evidence="7" id="KW-1185">Reference proteome</keyword>
<protein>
    <recommendedName>
        <fullName evidence="5">ARID domain-containing protein</fullName>
    </recommendedName>
</protein>
<evidence type="ECO:0000256" key="2">
    <source>
        <dbReference type="ARBA" id="ARBA00023163"/>
    </source>
</evidence>
<keyword evidence="3" id="KW-0539">Nucleus</keyword>
<accession>A0A6A6U341</accession>
<evidence type="ECO:0000256" key="1">
    <source>
        <dbReference type="ARBA" id="ARBA00023015"/>
    </source>
</evidence>
<feature type="compositionally biased region" description="Polar residues" evidence="4">
    <location>
        <begin position="90"/>
        <end position="102"/>
    </location>
</feature>
<feature type="domain" description="ARID" evidence="5">
    <location>
        <begin position="325"/>
        <end position="418"/>
    </location>
</feature>
<feature type="compositionally biased region" description="Polar residues" evidence="4">
    <location>
        <begin position="114"/>
        <end position="135"/>
    </location>
</feature>
<feature type="region of interest" description="Disordered" evidence="4">
    <location>
        <begin position="994"/>
        <end position="1017"/>
    </location>
</feature>
<dbReference type="PROSITE" id="PS51011">
    <property type="entry name" value="ARID"/>
    <property type="match status" value="1"/>
</dbReference>
<feature type="compositionally biased region" description="Low complexity" evidence="4">
    <location>
        <begin position="309"/>
        <end position="318"/>
    </location>
</feature>
<evidence type="ECO:0000313" key="6">
    <source>
        <dbReference type="EMBL" id="KAF2666689.1"/>
    </source>
</evidence>
<keyword evidence="1" id="KW-0805">Transcription regulation</keyword>
<dbReference type="InterPro" id="IPR036431">
    <property type="entry name" value="ARID_dom_sf"/>
</dbReference>
<evidence type="ECO:0000259" key="5">
    <source>
        <dbReference type="PROSITE" id="PS51011"/>
    </source>
</evidence>
<feature type="region of interest" description="Disordered" evidence="4">
    <location>
        <begin position="296"/>
        <end position="318"/>
    </location>
</feature>
<dbReference type="EMBL" id="MU004238">
    <property type="protein sequence ID" value="KAF2666689.1"/>
    <property type="molecule type" value="Genomic_DNA"/>
</dbReference>
<proteinExistence type="predicted"/>
<evidence type="ECO:0000313" key="7">
    <source>
        <dbReference type="Proteomes" id="UP000799302"/>
    </source>
</evidence>
<keyword evidence="2" id="KW-0804">Transcription</keyword>
<sequence length="1082" mass="118775">MNQWSAHESIANGNGFADPTMLSVDNPSMFAPAFPNQMPHGQPQQQPATPNNAQPRSQTPQQYPYSVAAIVPSKRPRDDGAVASPGQPPATMNISRSQTPQQVGAYPSPFPYQQHLQPAGSSNATPSPTMSNQQFRAPPPQQRMQTVSPNPTQFPPQQGMSISPPPDANGRATPQTPHFPMGAGQMPGPMGPMPGQMPMPSQMMQNRPNSQMGGASFGPGGNMNQNFNPNFQGAAGMNMPGAPGQFAAQGNLTENLQRQLATVQNQHAMKLQHQQQQMLQHRQQQMQAANMNSMIPGQHPGMATPTRPPQNQVPQNNQVQQAQQMAQVQQFLSTINAFMGRQGQPFDHRPLIAGRPVNLYFLWTIVLKNRGSKPITMSNSWGKVAHTLQFPEAQYPNAGNELKAIFEKNLGLYEQAMIQSQQKKDAQQGMPGGQMSPTKAPQTPQNLQHMQQTPQMQARLNQTPHMTPVQSHSSLNMPNGFSTPQTETPTLKGASQNQRRSSSKVEQSPAPSLPATIDKAPEAGPTSKLVNGAEPVQAPTLPPPQVDTDCYSPSKIGFGEAYGGLEVSAFFGQGNLTENILALIPNVPELEEMGNIDIRAISNSLESGIRREVRYALDVLQKLTSRYPLDLSSSEDLLDVLVDFGEEQTDFLAEDAAEVSDAIDLPSYEDIVRLTRVETEWSLQEHPEVGTHAYEMDLAAERLIAITRILRNLTFITMRLNDKNHQLVAEAHVIKFLANTIRLLGTRNMLFRSYWKLQEFMKDVVHILTNVGDEITLPSREDALPILHFLLAFSPNPNPTSKAEVSFSLYNPLVHKYYYFAVDGFAKLLLKDVNRSYFKSIFAEPSSPSSPTSPVSLDPNLLPVHQQYGVITRAFGLAIAVIPDRSGLILPDEILVVKREAVLSQGMLAADIISGLLPDSPAAELARSWLTSKDYWVASMVNMCRATFNEPESHELREIRGQSDGWNPLTNRALGMLRNLTTLALGKSTNKKKSKATGIFPIEAPPSPPTNGEADDVSMDMSEEHEGVQNGENKKKDDVAVSGDKLHPEMLPNWNFVLGALNKPKVDLEVLRNLVALAALDE</sequence>
<dbReference type="Gene3D" id="1.10.150.60">
    <property type="entry name" value="ARID DNA-binding domain"/>
    <property type="match status" value="1"/>
</dbReference>
<reference evidence="6" key="1">
    <citation type="journal article" date="2020" name="Stud. Mycol.">
        <title>101 Dothideomycetes genomes: a test case for predicting lifestyles and emergence of pathogens.</title>
        <authorList>
            <person name="Haridas S."/>
            <person name="Albert R."/>
            <person name="Binder M."/>
            <person name="Bloem J."/>
            <person name="Labutti K."/>
            <person name="Salamov A."/>
            <person name="Andreopoulos B."/>
            <person name="Baker S."/>
            <person name="Barry K."/>
            <person name="Bills G."/>
            <person name="Bluhm B."/>
            <person name="Cannon C."/>
            <person name="Castanera R."/>
            <person name="Culley D."/>
            <person name="Daum C."/>
            <person name="Ezra D."/>
            <person name="Gonzalez J."/>
            <person name="Henrissat B."/>
            <person name="Kuo A."/>
            <person name="Liang C."/>
            <person name="Lipzen A."/>
            <person name="Lutzoni F."/>
            <person name="Magnuson J."/>
            <person name="Mondo S."/>
            <person name="Nolan M."/>
            <person name="Ohm R."/>
            <person name="Pangilinan J."/>
            <person name="Park H.-J."/>
            <person name="Ramirez L."/>
            <person name="Alfaro M."/>
            <person name="Sun H."/>
            <person name="Tritt A."/>
            <person name="Yoshinaga Y."/>
            <person name="Zwiers L.-H."/>
            <person name="Turgeon B."/>
            <person name="Goodwin S."/>
            <person name="Spatafora J."/>
            <person name="Crous P."/>
            <person name="Grigoriev I."/>
        </authorList>
    </citation>
    <scope>NUCLEOTIDE SEQUENCE</scope>
    <source>
        <strain evidence="6">CBS 115976</strain>
    </source>
</reference>
<dbReference type="GO" id="GO:0016514">
    <property type="term" value="C:SWI/SNF complex"/>
    <property type="evidence" value="ECO:0007669"/>
    <property type="project" value="TreeGrafter"/>
</dbReference>
<evidence type="ECO:0000256" key="4">
    <source>
        <dbReference type="SAM" id="MobiDB-lite"/>
    </source>
</evidence>
<dbReference type="InterPro" id="IPR001606">
    <property type="entry name" value="ARID_dom"/>
</dbReference>
<dbReference type="PANTHER" id="PTHR13964">
    <property type="entry name" value="RBP-RELATED"/>
    <property type="match status" value="1"/>
</dbReference>
<dbReference type="InterPro" id="IPR051232">
    <property type="entry name" value="ARID/SWI1_ChromRemod"/>
</dbReference>
<dbReference type="OrthoDB" id="1938591at2759"/>
<evidence type="ECO:0000256" key="3">
    <source>
        <dbReference type="ARBA" id="ARBA00023242"/>
    </source>
</evidence>
<dbReference type="Proteomes" id="UP000799302">
    <property type="component" value="Unassembled WGS sequence"/>
</dbReference>
<dbReference type="Pfam" id="PF01388">
    <property type="entry name" value="ARID"/>
    <property type="match status" value="1"/>
</dbReference>
<dbReference type="GO" id="GO:0006357">
    <property type="term" value="P:regulation of transcription by RNA polymerase II"/>
    <property type="evidence" value="ECO:0007669"/>
    <property type="project" value="TreeGrafter"/>
</dbReference>